<evidence type="ECO:0000313" key="2">
    <source>
        <dbReference type="EMBL" id="PCS23401.1"/>
    </source>
</evidence>
<proteinExistence type="predicted"/>
<evidence type="ECO:0000259" key="1">
    <source>
        <dbReference type="Pfam" id="PF13612"/>
    </source>
</evidence>
<gene>
    <name evidence="2" type="ORF">BTN49_0998</name>
</gene>
<comment type="caution">
    <text evidence="2">The sequence shown here is derived from an EMBL/GenBank/DDBJ whole genome shotgun (WGS) entry which is preliminary data.</text>
</comment>
<protein>
    <submittedName>
        <fullName evidence="2">Mobile element protein</fullName>
    </submittedName>
</protein>
<dbReference type="Pfam" id="PF13612">
    <property type="entry name" value="DDE_Tnp_1_3"/>
    <property type="match status" value="1"/>
</dbReference>
<dbReference type="InterPro" id="IPR025668">
    <property type="entry name" value="Tnp_DDE_dom"/>
</dbReference>
<keyword evidence="3" id="KW-1185">Reference proteome</keyword>
<feature type="domain" description="Transposase DDE" evidence="1">
    <location>
        <begin position="2"/>
        <end position="54"/>
    </location>
</feature>
<reference evidence="3" key="1">
    <citation type="submission" date="2017-04" db="EMBL/GenBank/DDBJ databases">
        <title>Genome evolution of the luminous symbionts of deep sea anglerfish.</title>
        <authorList>
            <person name="Hendry T.A."/>
        </authorList>
    </citation>
    <scope>NUCLEOTIDE SEQUENCE [LARGE SCALE GENOMIC DNA]</scope>
</reference>
<evidence type="ECO:0000313" key="3">
    <source>
        <dbReference type="Proteomes" id="UP000219020"/>
    </source>
</evidence>
<dbReference type="AlphaFoldDB" id="A0A2A5T5J2"/>
<dbReference type="EMBL" id="NBYY01000010">
    <property type="protein sequence ID" value="PCS23401.1"/>
    <property type="molecule type" value="Genomic_DNA"/>
</dbReference>
<organism evidence="2 3">
    <name type="scientific">Candidatus Enterovibrio escicola</name>
    <dbReference type="NCBI Taxonomy" id="1927127"/>
    <lineage>
        <taxon>Bacteria</taxon>
        <taxon>Pseudomonadati</taxon>
        <taxon>Pseudomonadota</taxon>
        <taxon>Gammaproteobacteria</taxon>
        <taxon>Vibrionales</taxon>
        <taxon>Vibrionaceae</taxon>
        <taxon>Enterovibrio</taxon>
    </lineage>
</organism>
<dbReference type="Proteomes" id="UP000219020">
    <property type="component" value="Unassembled WGS sequence"/>
</dbReference>
<name>A0A2A5T5J2_9GAMM</name>
<sequence>MDHRKPLPEIADELLKCLYGDKGYISNPLGLEFADTRVTLITGIKKHIPNQAFSVSLLYQLYGQFAGGAPRVFI</sequence>
<accession>A0A2A5T5J2</accession>